<dbReference type="RefSeq" id="WP_004802828.1">
    <property type="nucleotide sequence ID" value="NZ_KB446648.1"/>
</dbReference>
<dbReference type="PRINTS" id="PR00727">
    <property type="entry name" value="LEADERPTASE"/>
</dbReference>
<keyword evidence="3" id="KW-0378">Hydrolase</keyword>
<keyword evidence="3" id="KW-0645">Protease</keyword>
<dbReference type="NCBIfam" id="TIGR02227">
    <property type="entry name" value="sigpep_I_bact"/>
    <property type="match status" value="1"/>
</dbReference>
<dbReference type="PANTHER" id="PTHR43390">
    <property type="entry name" value="SIGNAL PEPTIDASE I"/>
    <property type="match status" value="1"/>
</dbReference>
<reference evidence="5 6" key="1">
    <citation type="submission" date="2013-02" db="EMBL/GenBank/DDBJ databases">
        <title>The Genome Sequence of Lactobacillus catenaformis F0143.</title>
        <authorList>
            <consortium name="The Broad Institute Genome Sequencing Platform"/>
            <person name="Earl A."/>
            <person name="Ward D."/>
            <person name="Feldgarden M."/>
            <person name="Gevers D."/>
            <person name="Izard J."/>
            <person name="Blanton J.M."/>
            <person name="Mathney J."/>
            <person name="Dewhirst F.E."/>
            <person name="Young S.K."/>
            <person name="Zeng Q."/>
            <person name="Gargeya S."/>
            <person name="Fitzgerald M."/>
            <person name="Haas B."/>
            <person name="Abouelleil A."/>
            <person name="Alvarado L."/>
            <person name="Arachchi H.M."/>
            <person name="Berlin A."/>
            <person name="Chapman S.B."/>
            <person name="Gearin G."/>
            <person name="Goldberg J."/>
            <person name="Griggs A."/>
            <person name="Gujja S."/>
            <person name="Hansen M."/>
            <person name="Heiman D."/>
            <person name="Howarth C."/>
            <person name="Larimer J."/>
            <person name="Lui A."/>
            <person name="MacDonald P.J.P."/>
            <person name="McCowen C."/>
            <person name="Montmayeur A."/>
            <person name="Murphy C."/>
            <person name="Neiman D."/>
            <person name="Pearson M."/>
            <person name="Priest M."/>
            <person name="Roberts A."/>
            <person name="Saif S."/>
            <person name="Shea T."/>
            <person name="Sisk P."/>
            <person name="Stolte C."/>
            <person name="Sykes S."/>
            <person name="Wortman J."/>
            <person name="Nusbaum C."/>
            <person name="Birren B."/>
        </authorList>
    </citation>
    <scope>NUCLEOTIDE SEQUENCE [LARGE SCALE GENOMIC DNA]</scope>
    <source>
        <strain evidence="5 6">OT 569</strain>
    </source>
</reference>
<dbReference type="GO" id="GO:0004252">
    <property type="term" value="F:serine-type endopeptidase activity"/>
    <property type="evidence" value="ECO:0007669"/>
    <property type="project" value="InterPro"/>
</dbReference>
<accession>M2Q2P8</accession>
<dbReference type="Gene3D" id="2.10.109.10">
    <property type="entry name" value="Umud Fragment, subunit A"/>
    <property type="match status" value="1"/>
</dbReference>
<keyword evidence="3" id="KW-0472">Membrane</keyword>
<dbReference type="InterPro" id="IPR036286">
    <property type="entry name" value="LexA/Signal_pep-like_sf"/>
</dbReference>
<dbReference type="Proteomes" id="UP000011758">
    <property type="component" value="Unassembled WGS sequence"/>
</dbReference>
<dbReference type="InterPro" id="IPR019533">
    <property type="entry name" value="Peptidase_S26"/>
</dbReference>
<evidence type="ECO:0000259" key="4">
    <source>
        <dbReference type="Pfam" id="PF10502"/>
    </source>
</evidence>
<evidence type="ECO:0000256" key="2">
    <source>
        <dbReference type="ARBA" id="ARBA00009370"/>
    </source>
</evidence>
<dbReference type="SUPFAM" id="SSF51306">
    <property type="entry name" value="LexA/Signal peptidase"/>
    <property type="match status" value="1"/>
</dbReference>
<feature type="transmembrane region" description="Helical" evidence="3">
    <location>
        <begin position="31"/>
        <end position="51"/>
    </location>
</feature>
<comment type="catalytic activity">
    <reaction evidence="3">
        <text>Cleavage of hydrophobic, N-terminal signal or leader sequences from secreted and periplasmic proteins.</text>
        <dbReference type="EC" id="3.4.21.89"/>
    </reaction>
</comment>
<feature type="domain" description="Peptidase S26" evidence="4">
    <location>
        <begin position="33"/>
        <end position="179"/>
    </location>
</feature>
<dbReference type="BioCyc" id="ECAT999415-HMP:GTTI-1086-MONOMER"/>
<dbReference type="Pfam" id="PF10502">
    <property type="entry name" value="Peptidase_S26"/>
    <property type="match status" value="1"/>
</dbReference>
<dbReference type="STRING" id="999415.HMPREF9943_01060"/>
<comment type="subcellular location">
    <subcellularLocation>
        <location evidence="1">Cell membrane</location>
        <topology evidence="1">Single-pass type II membrane protein</topology>
    </subcellularLocation>
    <subcellularLocation>
        <location evidence="3">Membrane</location>
        <topology evidence="3">Single-pass type II membrane protein</topology>
    </subcellularLocation>
</comment>
<dbReference type="CDD" id="cd06530">
    <property type="entry name" value="S26_SPase_I"/>
    <property type="match status" value="1"/>
</dbReference>
<proteinExistence type="inferred from homology"/>
<dbReference type="InterPro" id="IPR000223">
    <property type="entry name" value="Pept_S26A_signal_pept_1"/>
</dbReference>
<keyword evidence="6" id="KW-1185">Reference proteome</keyword>
<dbReference type="GO" id="GO:0005886">
    <property type="term" value="C:plasma membrane"/>
    <property type="evidence" value="ECO:0007669"/>
    <property type="project" value="UniProtKB-SubCell"/>
</dbReference>
<dbReference type="GO" id="GO:0006465">
    <property type="term" value="P:signal peptide processing"/>
    <property type="evidence" value="ECO:0007669"/>
    <property type="project" value="InterPro"/>
</dbReference>
<keyword evidence="3" id="KW-0812">Transmembrane</keyword>
<dbReference type="PANTHER" id="PTHR43390:SF1">
    <property type="entry name" value="CHLOROPLAST PROCESSING PEPTIDASE"/>
    <property type="match status" value="1"/>
</dbReference>
<evidence type="ECO:0000313" key="6">
    <source>
        <dbReference type="Proteomes" id="UP000011758"/>
    </source>
</evidence>
<gene>
    <name evidence="5" type="ORF">HMPREF9943_01060</name>
</gene>
<evidence type="ECO:0000313" key="5">
    <source>
        <dbReference type="EMBL" id="EMD16506.1"/>
    </source>
</evidence>
<dbReference type="GO" id="GO:0009003">
    <property type="term" value="F:signal peptidase activity"/>
    <property type="evidence" value="ECO:0007669"/>
    <property type="project" value="UniProtKB-EC"/>
</dbReference>
<sequence>MTKVKEIDNTPLGIIRQRRIRLRNIGDIKSFLIKLILLIIILSTLFGYIFGIETMKNNDMFPKIGVGDLLFYYRLDKKYSSSNVVVFTKNNTQYVGRIVAKSGDKLSFSKDQRLIVNDSIVTENNIFYKTGIYKSDVRYPLTLKKDQYFILCDYREGSRDSRYFGPVNKAEIKGKVITVVRRTNI</sequence>
<comment type="similarity">
    <text evidence="2 3">Belongs to the peptidase S26 family.</text>
</comment>
<dbReference type="EC" id="3.4.21.89" evidence="3"/>
<evidence type="ECO:0000256" key="3">
    <source>
        <dbReference type="RuleBase" id="RU362042"/>
    </source>
</evidence>
<protein>
    <recommendedName>
        <fullName evidence="3">Signal peptidase I</fullName>
        <ecNumber evidence="3">3.4.21.89</ecNumber>
    </recommendedName>
</protein>
<evidence type="ECO:0000256" key="1">
    <source>
        <dbReference type="ARBA" id="ARBA00004401"/>
    </source>
</evidence>
<name>M2Q2P8_9FIRM</name>
<dbReference type="AlphaFoldDB" id="M2Q2P8"/>
<comment type="caution">
    <text evidence="5">The sequence shown here is derived from an EMBL/GenBank/DDBJ whole genome shotgun (WGS) entry which is preliminary data.</text>
</comment>
<organism evidence="5 6">
    <name type="scientific">Eggerthia catenaformis OT 569 = DSM 20559</name>
    <dbReference type="NCBI Taxonomy" id="999415"/>
    <lineage>
        <taxon>Bacteria</taxon>
        <taxon>Bacillati</taxon>
        <taxon>Bacillota</taxon>
        <taxon>Erysipelotrichia</taxon>
        <taxon>Erysipelotrichales</taxon>
        <taxon>Coprobacillaceae</taxon>
        <taxon>Eggerthia</taxon>
    </lineage>
</organism>
<dbReference type="EMBL" id="AGEJ01000018">
    <property type="protein sequence ID" value="EMD16506.1"/>
    <property type="molecule type" value="Genomic_DNA"/>
</dbReference>
<keyword evidence="3" id="KW-1133">Transmembrane helix</keyword>
<dbReference type="eggNOG" id="COG0681">
    <property type="taxonomic scope" value="Bacteria"/>
</dbReference>